<dbReference type="GO" id="GO:0004497">
    <property type="term" value="F:monooxygenase activity"/>
    <property type="evidence" value="ECO:0007669"/>
    <property type="project" value="UniProtKB-KW"/>
</dbReference>
<comment type="function">
    <text evidence="1">Nitronate monooxygenase that uses molecular oxygen to catalyze the oxidative denitrification of alkyl nitronates. Acts on propionate 3-nitronate (P3N), the presumed physiological substrate. Probably functions in the detoxification of P3N, a metabolic poison produced by plants and fungi as a defense mechanism.</text>
</comment>
<dbReference type="Gene3D" id="3.20.20.70">
    <property type="entry name" value="Aldolase class I"/>
    <property type="match status" value="1"/>
</dbReference>
<evidence type="ECO:0000256" key="2">
    <source>
        <dbReference type="ARBA" id="ARBA00013457"/>
    </source>
</evidence>
<name>A0ABT1E8E5_9FIRM</name>
<keyword evidence="3" id="KW-0285">Flavoprotein</keyword>
<evidence type="ECO:0000256" key="4">
    <source>
        <dbReference type="ARBA" id="ARBA00022643"/>
    </source>
</evidence>
<keyword evidence="5" id="KW-0560">Oxidoreductase</keyword>
<evidence type="ECO:0000313" key="6">
    <source>
        <dbReference type="EMBL" id="MCP1101889.1"/>
    </source>
</evidence>
<dbReference type="PANTHER" id="PTHR32332">
    <property type="entry name" value="2-NITROPROPANE DIOXYGENASE"/>
    <property type="match status" value="1"/>
</dbReference>
<keyword evidence="7" id="KW-1185">Reference proteome</keyword>
<evidence type="ECO:0000256" key="3">
    <source>
        <dbReference type="ARBA" id="ARBA00022630"/>
    </source>
</evidence>
<dbReference type="EMBL" id="JAMZFW010000006">
    <property type="protein sequence ID" value="MCP1101889.1"/>
    <property type="molecule type" value="Genomic_DNA"/>
</dbReference>
<evidence type="ECO:0000256" key="1">
    <source>
        <dbReference type="ARBA" id="ARBA00003535"/>
    </source>
</evidence>
<keyword evidence="6" id="KW-0503">Monooxygenase</keyword>
<dbReference type="InterPro" id="IPR004136">
    <property type="entry name" value="NMO"/>
</dbReference>
<dbReference type="Pfam" id="PF03060">
    <property type="entry name" value="NMO"/>
    <property type="match status" value="1"/>
</dbReference>
<evidence type="ECO:0000256" key="5">
    <source>
        <dbReference type="ARBA" id="ARBA00023002"/>
    </source>
</evidence>
<comment type="caution">
    <text evidence="6">The sequence shown here is derived from an EMBL/GenBank/DDBJ whole genome shotgun (WGS) entry which is preliminary data.</text>
</comment>
<protein>
    <recommendedName>
        <fullName evidence="2">Probable nitronate monooxygenase</fullName>
    </recommendedName>
</protein>
<accession>A0ABT1E8E5</accession>
<reference evidence="6 7" key="1">
    <citation type="journal article" date="2022" name="Genome Biol. Evol.">
        <title>Host diet, physiology and behaviors set the stage for Lachnospiraceae cladogenesis.</title>
        <authorList>
            <person name="Vera-Ponce De Leon A."/>
            <person name="Schneider M."/>
            <person name="Jahnes B.C."/>
            <person name="Sadowski V."/>
            <person name="Camuy-Velez L.A."/>
            <person name="Duan J."/>
            <person name="Sabree Z.L."/>
        </authorList>
    </citation>
    <scope>NUCLEOTIDE SEQUENCE [LARGE SCALE GENOMIC DNA]</scope>
    <source>
        <strain evidence="6 7">PAL113</strain>
    </source>
</reference>
<dbReference type="CDD" id="cd04730">
    <property type="entry name" value="NPD_like"/>
    <property type="match status" value="1"/>
</dbReference>
<dbReference type="PANTHER" id="PTHR32332:SF18">
    <property type="entry name" value="2-NITROPROPANE DIOXYGENASE"/>
    <property type="match status" value="1"/>
</dbReference>
<dbReference type="Proteomes" id="UP001523566">
    <property type="component" value="Unassembled WGS sequence"/>
</dbReference>
<dbReference type="RefSeq" id="WP_262065678.1">
    <property type="nucleotide sequence ID" value="NZ_JAMXOD010000006.1"/>
</dbReference>
<organism evidence="6 7">
    <name type="scientific">Aequitasia blattaphilus</name>
    <dbReference type="NCBI Taxonomy" id="2949332"/>
    <lineage>
        <taxon>Bacteria</taxon>
        <taxon>Bacillati</taxon>
        <taxon>Bacillota</taxon>
        <taxon>Clostridia</taxon>
        <taxon>Lachnospirales</taxon>
        <taxon>Lachnospiraceae</taxon>
        <taxon>Aequitasia</taxon>
    </lineage>
</organism>
<sequence>MAKEVRIGELSLKIPVIQGGMGVGVSLSSLAGAVAKAGGMGIISTAQIGFAEPDFDTNTKEANERAILKEFQKAKEIAPEGVIGFNIMVALKDYAQHVKAAVEAGADIIISGAGIPTELPKYVGAAKTKIAPVVSTIKSAKVLLKFWDRKYKRIPDLLVIEGPKAGGHLGFSKESLDQMNDETYKAEVKGILELKKDYEIAYNQKIPVALGGGIEDKESADAAFSLGVDAVVVGTKFITTEECDAHPSYKEAFIQADEEDVVLTKSPVGMPGRAIKNQFLERVNKGEKIPHTPCHGCLAKCNPSDIPYCITDTLVAAVTGDVENGLIFSGEYGYKATKITTVKDVISAIID</sequence>
<gene>
    <name evidence="6" type="ORF">NK125_05595</name>
</gene>
<dbReference type="SUPFAM" id="SSF51412">
    <property type="entry name" value="Inosine monophosphate dehydrogenase (IMPDH)"/>
    <property type="match status" value="1"/>
</dbReference>
<proteinExistence type="predicted"/>
<keyword evidence="4" id="KW-0288">FMN</keyword>
<evidence type="ECO:0000313" key="7">
    <source>
        <dbReference type="Proteomes" id="UP001523566"/>
    </source>
</evidence>
<dbReference type="InterPro" id="IPR013785">
    <property type="entry name" value="Aldolase_TIM"/>
</dbReference>